<dbReference type="Proteomes" id="UP000182229">
    <property type="component" value="Unassembled WGS sequence"/>
</dbReference>
<dbReference type="EMBL" id="MPIN01000017">
    <property type="protein sequence ID" value="OJH34673.1"/>
    <property type="molecule type" value="Genomic_DNA"/>
</dbReference>
<evidence type="ECO:0000313" key="2">
    <source>
        <dbReference type="EMBL" id="OJH34673.1"/>
    </source>
</evidence>
<dbReference type="InterPro" id="IPR037891">
    <property type="entry name" value="Cdil-like_sf"/>
</dbReference>
<comment type="caution">
    <text evidence="2">The sequence shown here is derived from an EMBL/GenBank/DDBJ whole genome shotgun (WGS) entry which is preliminary data.</text>
</comment>
<dbReference type="STRING" id="83449.BON30_41660"/>
<accession>A0A1L9AXM2</accession>
<organism evidence="2 3">
    <name type="scientific">Cystobacter ferrugineus</name>
    <dbReference type="NCBI Taxonomy" id="83449"/>
    <lineage>
        <taxon>Bacteria</taxon>
        <taxon>Pseudomonadati</taxon>
        <taxon>Myxococcota</taxon>
        <taxon>Myxococcia</taxon>
        <taxon>Myxococcales</taxon>
        <taxon>Cystobacterineae</taxon>
        <taxon>Archangiaceae</taxon>
        <taxon>Cystobacter</taxon>
    </lineage>
</organism>
<proteinExistence type="predicted"/>
<gene>
    <name evidence="2" type="ORF">BON30_41660</name>
</gene>
<dbReference type="SUPFAM" id="SSF160207">
    <property type="entry name" value="NMB0488-like"/>
    <property type="match status" value="1"/>
</dbReference>
<sequence length="141" mass="15598">MPARASIYICDGMFYVPTIGAADVGWVDIEPILKTEAEGLAESLRSSLARGNPEAPSPGRDPDKALIVKATGSKNWRDFEKRSLSVTILCHPDHYEIIPMIKNKLKRWSFNHEQTARIPVDAGLEGVAQWAANYLKSHNAP</sequence>
<name>A0A1L9AXM2_9BACT</name>
<feature type="region of interest" description="Disordered" evidence="1">
    <location>
        <begin position="44"/>
        <end position="65"/>
    </location>
</feature>
<evidence type="ECO:0000256" key="1">
    <source>
        <dbReference type="SAM" id="MobiDB-lite"/>
    </source>
</evidence>
<keyword evidence="3" id="KW-1185">Reference proteome</keyword>
<protein>
    <submittedName>
        <fullName evidence="2">Uncharacterized protein</fullName>
    </submittedName>
</protein>
<dbReference type="Gene3D" id="3.40.1590.10">
    <property type="entry name" value="NMB0488-like"/>
    <property type="match status" value="1"/>
</dbReference>
<dbReference type="AlphaFoldDB" id="A0A1L9AXM2"/>
<reference evidence="3" key="1">
    <citation type="submission" date="2016-11" db="EMBL/GenBank/DDBJ databases">
        <authorList>
            <person name="Shukria A."/>
            <person name="Stevens D.C."/>
        </authorList>
    </citation>
    <scope>NUCLEOTIDE SEQUENCE [LARGE SCALE GENOMIC DNA]</scope>
    <source>
        <strain evidence="3">Cbfe23</strain>
    </source>
</reference>
<reference evidence="2 3" key="2">
    <citation type="submission" date="2016-12" db="EMBL/GenBank/DDBJ databases">
        <title>Draft Genome Sequence of Cystobacter ferrugineus Strain Cbfe23.</title>
        <authorList>
            <person name="Akbar S."/>
            <person name="Dowd S.E."/>
            <person name="Stevens D.C."/>
        </authorList>
    </citation>
    <scope>NUCLEOTIDE SEQUENCE [LARGE SCALE GENOMIC DNA]</scope>
    <source>
        <strain evidence="2 3">Cbfe23</strain>
    </source>
</reference>
<evidence type="ECO:0000313" key="3">
    <source>
        <dbReference type="Proteomes" id="UP000182229"/>
    </source>
</evidence>